<accession>A0A1X0K1D1</accession>
<dbReference type="Pfam" id="PF12728">
    <property type="entry name" value="HTH_17"/>
    <property type="match status" value="1"/>
</dbReference>
<evidence type="ECO:0000313" key="3">
    <source>
        <dbReference type="Proteomes" id="UP000192411"/>
    </source>
</evidence>
<sequence>MLYPLNEIQHMLSISRSTVYQLLGDGRLRSVTIGRRRFVTAAAVSAYIEGLK</sequence>
<dbReference type="InterPro" id="IPR041657">
    <property type="entry name" value="HTH_17"/>
</dbReference>
<dbReference type="EMBL" id="MVIM01000001">
    <property type="protein sequence ID" value="ORB68944.1"/>
    <property type="molecule type" value="Genomic_DNA"/>
</dbReference>
<evidence type="ECO:0000313" key="2">
    <source>
        <dbReference type="EMBL" id="ORB68944.1"/>
    </source>
</evidence>
<dbReference type="InterPro" id="IPR010093">
    <property type="entry name" value="SinI_DNA-bd"/>
</dbReference>
<dbReference type="GO" id="GO:0003677">
    <property type="term" value="F:DNA binding"/>
    <property type="evidence" value="ECO:0007669"/>
    <property type="project" value="InterPro"/>
</dbReference>
<gene>
    <name evidence="2" type="ORF">BST47_02520</name>
</gene>
<organism evidence="2 3">
    <name type="scientific">Mycolicibacterium tusciae</name>
    <dbReference type="NCBI Taxonomy" id="75922"/>
    <lineage>
        <taxon>Bacteria</taxon>
        <taxon>Bacillati</taxon>
        <taxon>Actinomycetota</taxon>
        <taxon>Actinomycetes</taxon>
        <taxon>Mycobacteriales</taxon>
        <taxon>Mycobacteriaceae</taxon>
        <taxon>Mycolicibacterium</taxon>
    </lineage>
</organism>
<dbReference type="Proteomes" id="UP000192411">
    <property type="component" value="Unassembled WGS sequence"/>
</dbReference>
<reference evidence="2 3" key="1">
    <citation type="submission" date="2017-02" db="EMBL/GenBank/DDBJ databases">
        <title>The new phylogeny of genus Mycobacterium.</title>
        <authorList>
            <person name="Tortoli E."/>
            <person name="Trovato A."/>
            <person name="Cirillo D.M."/>
        </authorList>
    </citation>
    <scope>NUCLEOTIDE SEQUENCE [LARGE SCALE GENOMIC DNA]</scope>
    <source>
        <strain evidence="2 3">DSM 44338</strain>
    </source>
</reference>
<protein>
    <recommendedName>
        <fullName evidence="1">Helix-turn-helix domain-containing protein</fullName>
    </recommendedName>
</protein>
<proteinExistence type="predicted"/>
<dbReference type="NCBIfam" id="TIGR01764">
    <property type="entry name" value="excise"/>
    <property type="match status" value="1"/>
</dbReference>
<dbReference type="AlphaFoldDB" id="A0A1X0K1D1"/>
<comment type="caution">
    <text evidence="2">The sequence shown here is derived from an EMBL/GenBank/DDBJ whole genome shotgun (WGS) entry which is preliminary data.</text>
</comment>
<name>A0A1X0K1D1_9MYCO</name>
<keyword evidence="3" id="KW-1185">Reference proteome</keyword>
<evidence type="ECO:0000259" key="1">
    <source>
        <dbReference type="Pfam" id="PF12728"/>
    </source>
</evidence>
<dbReference type="OrthoDB" id="4640629at2"/>
<feature type="domain" description="Helix-turn-helix" evidence="1">
    <location>
        <begin position="5"/>
        <end position="50"/>
    </location>
</feature>